<keyword evidence="3 5" id="KW-0067">ATP-binding</keyword>
<dbReference type="InterPro" id="IPR027417">
    <property type="entry name" value="P-loop_NTPase"/>
</dbReference>
<dbReference type="Gene3D" id="3.40.50.300">
    <property type="entry name" value="P-loop containing nucleotide triphosphate hydrolases"/>
    <property type="match status" value="2"/>
</dbReference>
<dbReference type="InterPro" id="IPR001650">
    <property type="entry name" value="Helicase_C-like"/>
</dbReference>
<dbReference type="InterPro" id="IPR011545">
    <property type="entry name" value="DEAD/DEAH_box_helicase_dom"/>
</dbReference>
<proteinExistence type="inferred from homology"/>
<comment type="catalytic activity">
    <reaction evidence="5">
        <text>ATP + H2O = ADP + phosphate + H(+)</text>
        <dbReference type="Rhea" id="RHEA:13065"/>
        <dbReference type="ChEBI" id="CHEBI:15377"/>
        <dbReference type="ChEBI" id="CHEBI:15378"/>
        <dbReference type="ChEBI" id="CHEBI:30616"/>
        <dbReference type="ChEBI" id="CHEBI:43474"/>
        <dbReference type="ChEBI" id="CHEBI:456216"/>
        <dbReference type="EC" id="3.6.4.13"/>
    </reaction>
</comment>
<evidence type="ECO:0000313" key="8">
    <source>
        <dbReference type="EMBL" id="VDL91683.1"/>
    </source>
</evidence>
<evidence type="ECO:0000313" key="10">
    <source>
        <dbReference type="WBParaSite" id="SSLN_0000546901-mRNA-1"/>
    </source>
</evidence>
<reference evidence="8 9" key="2">
    <citation type="submission" date="2018-11" db="EMBL/GenBank/DDBJ databases">
        <authorList>
            <consortium name="Pathogen Informatics"/>
        </authorList>
    </citation>
    <scope>NUCLEOTIDE SEQUENCE [LARGE SCALE GENOMIC DNA]</scope>
    <source>
        <strain evidence="8 9">NST_G2</strain>
    </source>
</reference>
<dbReference type="CDD" id="cd18787">
    <property type="entry name" value="SF2_C_DEAD"/>
    <property type="match status" value="1"/>
</dbReference>
<evidence type="ECO:0000313" key="9">
    <source>
        <dbReference type="Proteomes" id="UP000275846"/>
    </source>
</evidence>
<dbReference type="PROSITE" id="PS51192">
    <property type="entry name" value="HELICASE_ATP_BIND_1"/>
    <property type="match status" value="1"/>
</dbReference>
<comment type="domain">
    <text evidence="5">The Q motif is unique to and characteristic of the DEAD box family of RNA helicases and controls ATP binding and hydrolysis.</text>
</comment>
<name>A0A183SM50_SCHSO</name>
<dbReference type="SMART" id="SM00490">
    <property type="entry name" value="HELICc"/>
    <property type="match status" value="1"/>
</dbReference>
<dbReference type="STRING" id="70667.A0A183SM50"/>
<evidence type="ECO:0000256" key="3">
    <source>
        <dbReference type="ARBA" id="ARBA00022840"/>
    </source>
</evidence>
<dbReference type="Pfam" id="PF00270">
    <property type="entry name" value="DEAD"/>
    <property type="match status" value="1"/>
</dbReference>
<dbReference type="GO" id="GO:0005524">
    <property type="term" value="F:ATP binding"/>
    <property type="evidence" value="ECO:0007669"/>
    <property type="project" value="UniProtKB-UniRule"/>
</dbReference>
<keyword evidence="9" id="KW-1185">Reference proteome</keyword>
<dbReference type="WBParaSite" id="SSLN_0000546901-mRNA-1">
    <property type="protein sequence ID" value="SSLN_0000546901-mRNA-1"/>
    <property type="gene ID" value="SSLN_0000546901"/>
</dbReference>
<dbReference type="AlphaFoldDB" id="A0A183SM50"/>
<evidence type="ECO:0000256" key="1">
    <source>
        <dbReference type="ARBA" id="ARBA00022741"/>
    </source>
</evidence>
<evidence type="ECO:0000259" key="6">
    <source>
        <dbReference type="PROSITE" id="PS51192"/>
    </source>
</evidence>
<comment type="function">
    <text evidence="5">RNA helicase.</text>
</comment>
<dbReference type="EMBL" id="UYSU01033197">
    <property type="protein sequence ID" value="VDL91683.1"/>
    <property type="molecule type" value="Genomic_DNA"/>
</dbReference>
<dbReference type="Proteomes" id="UP000275846">
    <property type="component" value="Unassembled WGS sequence"/>
</dbReference>
<evidence type="ECO:0000259" key="7">
    <source>
        <dbReference type="PROSITE" id="PS51194"/>
    </source>
</evidence>
<dbReference type="GO" id="GO:0003723">
    <property type="term" value="F:RNA binding"/>
    <property type="evidence" value="ECO:0007669"/>
    <property type="project" value="UniProtKB-UniRule"/>
</dbReference>
<reference evidence="10" key="1">
    <citation type="submission" date="2016-06" db="UniProtKB">
        <authorList>
            <consortium name="WormBaseParasite"/>
        </authorList>
    </citation>
    <scope>IDENTIFICATION</scope>
</reference>
<dbReference type="PROSITE" id="PS51194">
    <property type="entry name" value="HELICASE_CTER"/>
    <property type="match status" value="1"/>
</dbReference>
<sequence length="586" mass="64767">MAEFTRPKRICEFRDKNEIAIQMIIPGSGLSKYRPVLSFGELSLPPYGFREATMEVIKSLNYQSPMPVQSEVFPLFLQGHHMLVSAPTGSGKTAAYLLPVLHAISTEEEAAVTASNGASLKHRVAPRCIVLSITQELAGQVWMEAVRLGQNLFPQHGKIVILRRKHYSLCKKEKPPTVKPSKNIRDQRLPRDTKLLITTPKRLATLISKTGAKCPINFTRLVSFRSTVLFVRWINSLRWLIIDECDKLLEANLGGGGGEDKALKSFRSQLSTILTGIRIGWTTAAASVLSPTPNSLCSPVVALFSATLPHLVIDWATDELSKECFGTKGLVQLTVGARNPPPSLLRRPHLPTYPFPFISSNAAVSCIKQELRYCGTEQGKLLEIRKLLLSGLSYPCLIFTESRQRAGELFQEILLSGDPNVLASVLSGEKTEAQREATVRAFREGKINALICTDLLGRGMDFKTSLLYFALENDLQGLTMVVNYDLPPSATEYIHRVGRTGRAGLPGHAITLWTDADLPHLSAILEVMKRSGAPVDEELQRLVSVWCSRRAAQTRSRSTGGVLSRRRGERRLAARVVRGSGKQKNK</sequence>
<dbReference type="SMART" id="SM00487">
    <property type="entry name" value="DEXDc"/>
    <property type="match status" value="1"/>
</dbReference>
<evidence type="ECO:0000256" key="4">
    <source>
        <dbReference type="ARBA" id="ARBA00022884"/>
    </source>
</evidence>
<dbReference type="InterPro" id="IPR014001">
    <property type="entry name" value="Helicase_ATP-bd"/>
</dbReference>
<evidence type="ECO:0000256" key="2">
    <source>
        <dbReference type="ARBA" id="ARBA00022801"/>
    </source>
</evidence>
<dbReference type="SUPFAM" id="SSF52540">
    <property type="entry name" value="P-loop containing nucleoside triphosphate hydrolases"/>
    <property type="match status" value="1"/>
</dbReference>
<dbReference type="Pfam" id="PF00271">
    <property type="entry name" value="Helicase_C"/>
    <property type="match status" value="2"/>
</dbReference>
<gene>
    <name evidence="8" type="ORF">SSLN_LOCUS5298</name>
</gene>
<dbReference type="GO" id="GO:0016787">
    <property type="term" value="F:hydrolase activity"/>
    <property type="evidence" value="ECO:0007669"/>
    <property type="project" value="UniProtKB-KW"/>
</dbReference>
<protein>
    <recommendedName>
        <fullName evidence="5">ATP-dependent RNA helicase</fullName>
        <ecNumber evidence="5">3.6.4.13</ecNumber>
    </recommendedName>
</protein>
<keyword evidence="1 5" id="KW-0547">Nucleotide-binding</keyword>
<keyword evidence="2 5" id="KW-0378">Hydrolase</keyword>
<feature type="domain" description="Helicase ATP-binding" evidence="6">
    <location>
        <begin position="73"/>
        <end position="326"/>
    </location>
</feature>
<accession>A0A183SM50</accession>
<dbReference type="PANTHER" id="PTHR24031">
    <property type="entry name" value="RNA HELICASE"/>
    <property type="match status" value="1"/>
</dbReference>
<dbReference type="GO" id="GO:0003724">
    <property type="term" value="F:RNA helicase activity"/>
    <property type="evidence" value="ECO:0007669"/>
    <property type="project" value="UniProtKB-EC"/>
</dbReference>
<keyword evidence="5" id="KW-0347">Helicase</keyword>
<organism evidence="10">
    <name type="scientific">Schistocephalus solidus</name>
    <name type="common">Tapeworm</name>
    <dbReference type="NCBI Taxonomy" id="70667"/>
    <lineage>
        <taxon>Eukaryota</taxon>
        <taxon>Metazoa</taxon>
        <taxon>Spiralia</taxon>
        <taxon>Lophotrochozoa</taxon>
        <taxon>Platyhelminthes</taxon>
        <taxon>Cestoda</taxon>
        <taxon>Eucestoda</taxon>
        <taxon>Diphyllobothriidea</taxon>
        <taxon>Diphyllobothriidae</taxon>
        <taxon>Schistocephalus</taxon>
    </lineage>
</organism>
<evidence type="ECO:0000256" key="5">
    <source>
        <dbReference type="RuleBase" id="RU365068"/>
    </source>
</evidence>
<dbReference type="OrthoDB" id="360161at2759"/>
<feature type="domain" description="Helicase C-terminal" evidence="7">
    <location>
        <begin position="383"/>
        <end position="543"/>
    </location>
</feature>
<keyword evidence="4 5" id="KW-0694">RNA-binding</keyword>
<comment type="similarity">
    <text evidence="5">Belongs to the DEAD box helicase family.</text>
</comment>
<dbReference type="EC" id="3.6.4.13" evidence="5"/>